<dbReference type="CDD" id="cd00322">
    <property type="entry name" value="FNR_like"/>
    <property type="match status" value="1"/>
</dbReference>
<organism evidence="11 12">
    <name type="scientific">Candidatus Kaiserbacteria bacterium GW2011_GWA2_49_19</name>
    <dbReference type="NCBI Taxonomy" id="1618669"/>
    <lineage>
        <taxon>Bacteria</taxon>
        <taxon>Candidatus Kaiseribacteriota</taxon>
    </lineage>
</organism>
<reference evidence="11 12" key="1">
    <citation type="journal article" date="2015" name="Nature">
        <title>rRNA introns, odd ribosomes, and small enigmatic genomes across a large radiation of phyla.</title>
        <authorList>
            <person name="Brown C.T."/>
            <person name="Hug L.A."/>
            <person name="Thomas B.C."/>
            <person name="Sharon I."/>
            <person name="Castelle C.J."/>
            <person name="Singh A."/>
            <person name="Wilkins M.J."/>
            <person name="Williams K.H."/>
            <person name="Banfield J.F."/>
        </authorList>
    </citation>
    <scope>NUCLEOTIDE SEQUENCE [LARGE SCALE GENOMIC DNA]</scope>
</reference>
<comment type="caution">
    <text evidence="11">The sequence shown here is derived from an EMBL/GenBank/DDBJ whole genome shotgun (WGS) entry which is preliminary data.</text>
</comment>
<dbReference type="InterPro" id="IPR008333">
    <property type="entry name" value="Cbr1-like_FAD-bd_dom"/>
</dbReference>
<feature type="transmembrane region" description="Helical" evidence="9">
    <location>
        <begin position="122"/>
        <end position="137"/>
    </location>
</feature>
<keyword evidence="7" id="KW-0408">Iron</keyword>
<keyword evidence="6" id="KW-0560">Oxidoreductase</keyword>
<evidence type="ECO:0000256" key="3">
    <source>
        <dbReference type="ARBA" id="ARBA00022714"/>
    </source>
</evidence>
<keyword evidence="2" id="KW-0285">Flavoprotein</keyword>
<dbReference type="EMBL" id="LCPZ01000017">
    <property type="protein sequence ID" value="KKW08160.1"/>
    <property type="molecule type" value="Genomic_DNA"/>
</dbReference>
<dbReference type="SUPFAM" id="SSF52343">
    <property type="entry name" value="Ferredoxin reductase-like, C-terminal NADP-linked domain"/>
    <property type="match status" value="1"/>
</dbReference>
<dbReference type="Proteomes" id="UP000033965">
    <property type="component" value="Unassembled WGS sequence"/>
</dbReference>
<keyword evidence="5" id="KW-0274">FAD</keyword>
<evidence type="ECO:0000259" key="10">
    <source>
        <dbReference type="PROSITE" id="PS51384"/>
    </source>
</evidence>
<keyword evidence="9" id="KW-0472">Membrane</keyword>
<feature type="transmembrane region" description="Helical" evidence="9">
    <location>
        <begin position="12"/>
        <end position="36"/>
    </location>
</feature>
<feature type="transmembrane region" description="Helical" evidence="9">
    <location>
        <begin position="42"/>
        <end position="62"/>
    </location>
</feature>
<keyword evidence="8" id="KW-0411">Iron-sulfur</keyword>
<dbReference type="GO" id="GO:0051537">
    <property type="term" value="F:2 iron, 2 sulfur cluster binding"/>
    <property type="evidence" value="ECO:0007669"/>
    <property type="project" value="UniProtKB-KW"/>
</dbReference>
<sequence>MRAIDNLLNKITMYRLVLYELIALLVAAAILGFFGILPYTPVNLTFSVSYIVAVAWIVNKLFALVFKAPSNPESTYVTALILALIITPAGSFLDLSFLSLAGWASALASASKYIFAVQKKHLFNPAAIAVVITAFALNASAEWWVGTIPMLPFVLIGGFLVTRKIRRFDLVLGFLASAFIGVVVLNVINGGNFASAVTNGFLNSPIFFLATVMLTEPLTTPPTIWLRILYGVFVGLLFSPKVHLGSIYSTPELALIVGNIFSYIVSPKQKLVLKLAARNQLATDTYEFVFSTDKRVKFKPGQYMEWTLTHKESDTRGIRRYFTLASSPSEENVRLGVKSYPNGSSFKKSLFAMKEGDSAVASQCAGDFTLPWDKNKKLAFIAGGIGVTPFRSMIKYLLDKQESRPIVLLYSNKTPADAAYKSFFQEAAQKLGLKTVYAFTEKGAVPNGIPGVAGPLDAQTIAREVPDYRERIFYLSGPHGMVTAFDDILLGMGVKESMIKRDYFPGFA</sequence>
<dbReference type="Gene3D" id="3.40.50.80">
    <property type="entry name" value="Nucleotide-binding domain of ferredoxin-NADP reductase (FNR) module"/>
    <property type="match status" value="1"/>
</dbReference>
<keyword evidence="9" id="KW-1133">Transmembrane helix</keyword>
<keyword evidence="3" id="KW-0001">2Fe-2S</keyword>
<dbReference type="Pfam" id="PF00175">
    <property type="entry name" value="NAD_binding_1"/>
    <property type="match status" value="1"/>
</dbReference>
<feature type="transmembrane region" description="Helical" evidence="9">
    <location>
        <begin position="224"/>
        <end position="240"/>
    </location>
</feature>
<evidence type="ECO:0000256" key="6">
    <source>
        <dbReference type="ARBA" id="ARBA00023002"/>
    </source>
</evidence>
<evidence type="ECO:0000256" key="5">
    <source>
        <dbReference type="ARBA" id="ARBA00022827"/>
    </source>
</evidence>
<dbReference type="PANTHER" id="PTHR47354:SF6">
    <property type="entry name" value="NADH OXIDOREDUCTASE HCR"/>
    <property type="match status" value="1"/>
</dbReference>
<feature type="transmembrane region" description="Helical" evidence="9">
    <location>
        <begin position="246"/>
        <end position="265"/>
    </location>
</feature>
<protein>
    <submittedName>
        <fullName evidence="11">Oxidoreductase FAD/NAD(P)-binding domain protein</fullName>
    </submittedName>
</protein>
<feature type="domain" description="FAD-binding FR-type" evidence="10">
    <location>
        <begin position="268"/>
        <end position="371"/>
    </location>
</feature>
<evidence type="ECO:0000256" key="4">
    <source>
        <dbReference type="ARBA" id="ARBA00022723"/>
    </source>
</evidence>
<dbReference type="InterPro" id="IPR017938">
    <property type="entry name" value="Riboflavin_synthase-like_b-brl"/>
</dbReference>
<evidence type="ECO:0000313" key="11">
    <source>
        <dbReference type="EMBL" id="KKW08160.1"/>
    </source>
</evidence>
<dbReference type="PATRIC" id="fig|1618669.3.peg.534"/>
<evidence type="ECO:0000256" key="1">
    <source>
        <dbReference type="ARBA" id="ARBA00001974"/>
    </source>
</evidence>
<keyword evidence="4" id="KW-0479">Metal-binding</keyword>
<dbReference type="PRINTS" id="PR00410">
    <property type="entry name" value="PHEHYDRXLASE"/>
</dbReference>
<dbReference type="InterPro" id="IPR039261">
    <property type="entry name" value="FNR_nucleotide-bd"/>
</dbReference>
<dbReference type="SUPFAM" id="SSF63380">
    <property type="entry name" value="Riboflavin synthase domain-like"/>
    <property type="match status" value="1"/>
</dbReference>
<dbReference type="Pfam" id="PF00970">
    <property type="entry name" value="FAD_binding_6"/>
    <property type="match status" value="1"/>
</dbReference>
<feature type="transmembrane region" description="Helical" evidence="9">
    <location>
        <begin position="168"/>
        <end position="188"/>
    </location>
</feature>
<dbReference type="GO" id="GO:0016491">
    <property type="term" value="F:oxidoreductase activity"/>
    <property type="evidence" value="ECO:0007669"/>
    <property type="project" value="UniProtKB-KW"/>
</dbReference>
<dbReference type="InterPro" id="IPR050415">
    <property type="entry name" value="MRET"/>
</dbReference>
<dbReference type="InterPro" id="IPR001433">
    <property type="entry name" value="OxRdtase_FAD/NAD-bd"/>
</dbReference>
<feature type="transmembrane region" description="Helical" evidence="9">
    <location>
        <begin position="74"/>
        <end position="91"/>
    </location>
</feature>
<proteinExistence type="predicted"/>
<evidence type="ECO:0000313" key="12">
    <source>
        <dbReference type="Proteomes" id="UP000033965"/>
    </source>
</evidence>
<dbReference type="InterPro" id="IPR017927">
    <property type="entry name" value="FAD-bd_FR_type"/>
</dbReference>
<accession>A0A0G1VPF9</accession>
<dbReference type="GO" id="GO:0046872">
    <property type="term" value="F:metal ion binding"/>
    <property type="evidence" value="ECO:0007669"/>
    <property type="project" value="UniProtKB-KW"/>
</dbReference>
<comment type="cofactor">
    <cofactor evidence="1">
        <name>FAD</name>
        <dbReference type="ChEBI" id="CHEBI:57692"/>
    </cofactor>
</comment>
<name>A0A0G1VPF9_9BACT</name>
<gene>
    <name evidence="11" type="ORF">UY44_C0017G0018</name>
</gene>
<dbReference type="PANTHER" id="PTHR47354">
    <property type="entry name" value="NADH OXIDOREDUCTASE HCR"/>
    <property type="match status" value="1"/>
</dbReference>
<dbReference type="Gene3D" id="2.40.30.10">
    <property type="entry name" value="Translation factors"/>
    <property type="match status" value="1"/>
</dbReference>
<keyword evidence="9" id="KW-0812">Transmembrane</keyword>
<evidence type="ECO:0000256" key="9">
    <source>
        <dbReference type="SAM" id="Phobius"/>
    </source>
</evidence>
<feature type="transmembrane region" description="Helical" evidence="9">
    <location>
        <begin position="143"/>
        <end position="161"/>
    </location>
</feature>
<dbReference type="PROSITE" id="PS51384">
    <property type="entry name" value="FAD_FR"/>
    <property type="match status" value="1"/>
</dbReference>
<evidence type="ECO:0000256" key="2">
    <source>
        <dbReference type="ARBA" id="ARBA00022630"/>
    </source>
</evidence>
<dbReference type="AlphaFoldDB" id="A0A0G1VPF9"/>
<evidence type="ECO:0000256" key="7">
    <source>
        <dbReference type="ARBA" id="ARBA00023004"/>
    </source>
</evidence>
<evidence type="ECO:0000256" key="8">
    <source>
        <dbReference type="ARBA" id="ARBA00023014"/>
    </source>
</evidence>